<organism evidence="7 8">
    <name type="scientific">Macleaya cordata</name>
    <name type="common">Five-seeded plume-poppy</name>
    <name type="synonym">Bocconia cordata</name>
    <dbReference type="NCBI Taxonomy" id="56857"/>
    <lineage>
        <taxon>Eukaryota</taxon>
        <taxon>Viridiplantae</taxon>
        <taxon>Streptophyta</taxon>
        <taxon>Embryophyta</taxon>
        <taxon>Tracheophyta</taxon>
        <taxon>Spermatophyta</taxon>
        <taxon>Magnoliopsida</taxon>
        <taxon>Ranunculales</taxon>
        <taxon>Papaveraceae</taxon>
        <taxon>Papaveroideae</taxon>
        <taxon>Macleaya</taxon>
    </lineage>
</organism>
<dbReference type="InterPro" id="IPR016461">
    <property type="entry name" value="COMT-like"/>
</dbReference>
<dbReference type="InterPro" id="IPR012967">
    <property type="entry name" value="COMT_dimerisation"/>
</dbReference>
<dbReference type="GO" id="GO:0009820">
    <property type="term" value="P:alkaloid metabolic process"/>
    <property type="evidence" value="ECO:0007669"/>
    <property type="project" value="UniProtKB-KW"/>
</dbReference>
<dbReference type="FunFam" id="3.40.50.150:FF:000057">
    <property type="entry name" value="O-methyltransferase ZRP4"/>
    <property type="match status" value="1"/>
</dbReference>
<comment type="caution">
    <text evidence="7">The sequence shown here is derived from an EMBL/GenBank/DDBJ whole genome shotgun (WGS) entry which is preliminary data.</text>
</comment>
<gene>
    <name evidence="7" type="ORF">BVC80_8595g19</name>
</gene>
<dbReference type="InterPro" id="IPR036390">
    <property type="entry name" value="WH_DNA-bd_sf"/>
</dbReference>
<dbReference type="InParanoid" id="A0A200PP81"/>
<dbReference type="GO" id="GO:0008171">
    <property type="term" value="F:O-methyltransferase activity"/>
    <property type="evidence" value="ECO:0007669"/>
    <property type="project" value="InterPro"/>
</dbReference>
<reference evidence="7 8" key="1">
    <citation type="journal article" date="2017" name="Mol. Plant">
        <title>The Genome of Medicinal Plant Macleaya cordata Provides New Insights into Benzylisoquinoline Alkaloids Metabolism.</title>
        <authorList>
            <person name="Liu X."/>
            <person name="Liu Y."/>
            <person name="Huang P."/>
            <person name="Ma Y."/>
            <person name="Qing Z."/>
            <person name="Tang Q."/>
            <person name="Cao H."/>
            <person name="Cheng P."/>
            <person name="Zheng Y."/>
            <person name="Yuan Z."/>
            <person name="Zhou Y."/>
            <person name="Liu J."/>
            <person name="Tang Z."/>
            <person name="Zhuo Y."/>
            <person name="Zhang Y."/>
            <person name="Yu L."/>
            <person name="Huang J."/>
            <person name="Yang P."/>
            <person name="Peng Q."/>
            <person name="Zhang J."/>
            <person name="Jiang W."/>
            <person name="Zhang Z."/>
            <person name="Lin K."/>
            <person name="Ro D.K."/>
            <person name="Chen X."/>
            <person name="Xiong X."/>
            <person name="Shang Y."/>
            <person name="Huang S."/>
            <person name="Zeng J."/>
        </authorList>
    </citation>
    <scope>NUCLEOTIDE SEQUENCE [LARGE SCALE GENOMIC DNA]</scope>
    <source>
        <strain evidence="8">cv. BLH2017</strain>
        <tissue evidence="7">Root</tissue>
    </source>
</reference>
<dbReference type="EMBL" id="MVGT01004385">
    <property type="protein sequence ID" value="OVA00010.1"/>
    <property type="molecule type" value="Genomic_DNA"/>
</dbReference>
<keyword evidence="3 7" id="KW-0808">Transferase</keyword>
<keyword evidence="8" id="KW-1185">Reference proteome</keyword>
<feature type="domain" description="O-methyltransferase dimerisation" evidence="6">
    <location>
        <begin position="22"/>
        <end position="110"/>
    </location>
</feature>
<proteinExistence type="predicted"/>
<feature type="domain" description="O-methyltransferase C-terminal" evidence="5">
    <location>
        <begin position="139"/>
        <end position="332"/>
    </location>
</feature>
<keyword evidence="1" id="KW-0017">Alkaloid metabolism</keyword>
<dbReference type="FunFam" id="1.10.10.10:FF:000213">
    <property type="entry name" value="Coniferyl alcohol 9-O-methyltransferase"/>
    <property type="match status" value="1"/>
</dbReference>
<dbReference type="PROSITE" id="PS51683">
    <property type="entry name" value="SAM_OMT_II"/>
    <property type="match status" value="1"/>
</dbReference>
<dbReference type="InterPro" id="IPR029063">
    <property type="entry name" value="SAM-dependent_MTases_sf"/>
</dbReference>
<accession>A0A200PP81</accession>
<evidence type="ECO:0000313" key="7">
    <source>
        <dbReference type="EMBL" id="OVA00010.1"/>
    </source>
</evidence>
<dbReference type="AlphaFoldDB" id="A0A200PP81"/>
<dbReference type="GO" id="GO:0046983">
    <property type="term" value="F:protein dimerization activity"/>
    <property type="evidence" value="ECO:0007669"/>
    <property type="project" value="InterPro"/>
</dbReference>
<evidence type="ECO:0000256" key="4">
    <source>
        <dbReference type="ARBA" id="ARBA00022691"/>
    </source>
</evidence>
<dbReference type="Gene3D" id="1.10.10.10">
    <property type="entry name" value="Winged helix-like DNA-binding domain superfamily/Winged helix DNA-binding domain"/>
    <property type="match status" value="1"/>
</dbReference>
<evidence type="ECO:0000256" key="1">
    <source>
        <dbReference type="ARBA" id="ARBA00022589"/>
    </source>
</evidence>
<dbReference type="SUPFAM" id="SSF46785">
    <property type="entry name" value="Winged helix' DNA-binding domain"/>
    <property type="match status" value="1"/>
</dbReference>
<evidence type="ECO:0000313" key="8">
    <source>
        <dbReference type="Proteomes" id="UP000195402"/>
    </source>
</evidence>
<dbReference type="PIRSF" id="PIRSF005739">
    <property type="entry name" value="O-mtase"/>
    <property type="match status" value="1"/>
</dbReference>
<dbReference type="InterPro" id="IPR001077">
    <property type="entry name" value="COMT_C"/>
</dbReference>
<dbReference type="PANTHER" id="PTHR11746">
    <property type="entry name" value="O-METHYLTRANSFERASE"/>
    <property type="match status" value="1"/>
</dbReference>
<dbReference type="GO" id="GO:0032259">
    <property type="term" value="P:methylation"/>
    <property type="evidence" value="ECO:0007669"/>
    <property type="project" value="UniProtKB-KW"/>
</dbReference>
<evidence type="ECO:0000259" key="5">
    <source>
        <dbReference type="Pfam" id="PF00891"/>
    </source>
</evidence>
<dbReference type="Pfam" id="PF08100">
    <property type="entry name" value="Dimerisation"/>
    <property type="match status" value="1"/>
</dbReference>
<dbReference type="SUPFAM" id="SSF53335">
    <property type="entry name" value="S-adenosyl-L-methionine-dependent methyltransferases"/>
    <property type="match status" value="1"/>
</dbReference>
<dbReference type="CDD" id="cd02440">
    <property type="entry name" value="AdoMet_MTases"/>
    <property type="match status" value="1"/>
</dbReference>
<dbReference type="Proteomes" id="UP000195402">
    <property type="component" value="Unassembled WGS sequence"/>
</dbReference>
<dbReference type="OrthoDB" id="2410195at2759"/>
<dbReference type="STRING" id="56857.A0A200PP81"/>
<keyword evidence="2 7" id="KW-0489">Methyltransferase</keyword>
<evidence type="ECO:0000256" key="2">
    <source>
        <dbReference type="ARBA" id="ARBA00022603"/>
    </source>
</evidence>
<evidence type="ECO:0000259" key="6">
    <source>
        <dbReference type="Pfam" id="PF08100"/>
    </source>
</evidence>
<dbReference type="Gene3D" id="3.40.50.150">
    <property type="entry name" value="Vaccinia Virus protein VP39"/>
    <property type="match status" value="1"/>
</dbReference>
<dbReference type="Pfam" id="PF00891">
    <property type="entry name" value="Methyltransf_2"/>
    <property type="match status" value="1"/>
</dbReference>
<dbReference type="InterPro" id="IPR036388">
    <property type="entry name" value="WH-like_DNA-bd_sf"/>
</dbReference>
<name>A0A200PP81_MACCD</name>
<evidence type="ECO:0000256" key="3">
    <source>
        <dbReference type="ARBA" id="ARBA00022679"/>
    </source>
</evidence>
<protein>
    <submittedName>
        <fullName evidence="7">O-methyltransferase</fullName>
    </submittedName>
</protein>
<keyword evidence="4" id="KW-0949">S-adenosyl-L-methionine</keyword>
<dbReference type="OMA" id="FHIMEDE"/>
<sequence length="334" mass="37206">MDSTAQGVKDTELMQAQVHVFNHVFGFVSSMSLKCTVQLGIPDIIHNHGRPMTLSSLVDALSLPPTKTDSVYRLMRLLVHSGFFARQKIDENQEEEGFVLTPSSKLLLKDDNTNKYTSLSSFVINLQDPVFVTPWLSLLSAWFQGSGSTVFEDSHGMAFWNFMEQHPEPKNNFNDAMASDSSLVMMSTLMVNESKAVFENLRSLVDVGGGNGASAQAIAEVFPHLKCLVLDLPHVVADHLQKCTKNLDFIGGNMFESIPCANAVLMKSILYNWSDNDCVKILKRCREAIPGREEGGKVIIIDVVMEDRKQEHDSTEIQLLFDMIMMTIGGKEKL</sequence>